<evidence type="ECO:0000313" key="1">
    <source>
        <dbReference type="EMBL" id="OCL12231.1"/>
    </source>
</evidence>
<protein>
    <submittedName>
        <fullName evidence="1">Uncharacterized protein</fullName>
    </submittedName>
</protein>
<dbReference type="AlphaFoldDB" id="A0A8E2F869"/>
<dbReference type="EMBL" id="KV748902">
    <property type="protein sequence ID" value="OCL12231.1"/>
    <property type="molecule type" value="Genomic_DNA"/>
</dbReference>
<reference evidence="1 2" key="1">
    <citation type="journal article" date="2016" name="Nat. Commun.">
        <title>Ectomycorrhizal ecology is imprinted in the genome of the dominant symbiotic fungus Cenococcum geophilum.</title>
        <authorList>
            <consortium name="DOE Joint Genome Institute"/>
            <person name="Peter M."/>
            <person name="Kohler A."/>
            <person name="Ohm R.A."/>
            <person name="Kuo A."/>
            <person name="Krutzmann J."/>
            <person name="Morin E."/>
            <person name="Arend M."/>
            <person name="Barry K.W."/>
            <person name="Binder M."/>
            <person name="Choi C."/>
            <person name="Clum A."/>
            <person name="Copeland A."/>
            <person name="Grisel N."/>
            <person name="Haridas S."/>
            <person name="Kipfer T."/>
            <person name="LaButti K."/>
            <person name="Lindquist E."/>
            <person name="Lipzen A."/>
            <person name="Maire R."/>
            <person name="Meier B."/>
            <person name="Mihaltcheva S."/>
            <person name="Molinier V."/>
            <person name="Murat C."/>
            <person name="Poggeler S."/>
            <person name="Quandt C.A."/>
            <person name="Sperisen C."/>
            <person name="Tritt A."/>
            <person name="Tisserant E."/>
            <person name="Crous P.W."/>
            <person name="Henrissat B."/>
            <person name="Nehls U."/>
            <person name="Egli S."/>
            <person name="Spatafora J.W."/>
            <person name="Grigoriev I.V."/>
            <person name="Martin F.M."/>
        </authorList>
    </citation>
    <scope>NUCLEOTIDE SEQUENCE [LARGE SCALE GENOMIC DNA]</scope>
    <source>
        <strain evidence="1 2">CBS 207.34</strain>
    </source>
</reference>
<accession>A0A8E2F869</accession>
<name>A0A8E2F869_9PEZI</name>
<organism evidence="1 2">
    <name type="scientific">Glonium stellatum</name>
    <dbReference type="NCBI Taxonomy" id="574774"/>
    <lineage>
        <taxon>Eukaryota</taxon>
        <taxon>Fungi</taxon>
        <taxon>Dikarya</taxon>
        <taxon>Ascomycota</taxon>
        <taxon>Pezizomycotina</taxon>
        <taxon>Dothideomycetes</taxon>
        <taxon>Pleosporomycetidae</taxon>
        <taxon>Gloniales</taxon>
        <taxon>Gloniaceae</taxon>
        <taxon>Glonium</taxon>
    </lineage>
</organism>
<sequence>MYYCRKSYWLKKTSPLGAANHPTDTDEPAIEARLNAQATELLNNIDSLRLGRSDEAKLCNQVVATVLAGTWTLHIVHHEVLSNTTRSLAKNLKTLRAKVKEDKFLMDKDGLHVINSWKWTVMLWLWTEKLKLVEIRSLLPAGVGLCAIGFSV</sequence>
<proteinExistence type="predicted"/>
<dbReference type="Proteomes" id="UP000250140">
    <property type="component" value="Unassembled WGS sequence"/>
</dbReference>
<gene>
    <name evidence="1" type="ORF">AOQ84DRAFT_360825</name>
</gene>
<evidence type="ECO:0000313" key="2">
    <source>
        <dbReference type="Proteomes" id="UP000250140"/>
    </source>
</evidence>
<keyword evidence="2" id="KW-1185">Reference proteome</keyword>